<dbReference type="PANTHER" id="PTHR45951:SF3">
    <property type="entry name" value="PROTEIN DISPATCHED"/>
    <property type="match status" value="1"/>
</dbReference>
<dbReference type="Proteomes" id="UP001189429">
    <property type="component" value="Unassembled WGS sequence"/>
</dbReference>
<evidence type="ECO:0000256" key="6">
    <source>
        <dbReference type="SAM" id="Phobius"/>
    </source>
</evidence>
<reference evidence="8" key="1">
    <citation type="submission" date="2023-10" db="EMBL/GenBank/DDBJ databases">
        <authorList>
            <person name="Chen Y."/>
            <person name="Shah S."/>
            <person name="Dougan E. K."/>
            <person name="Thang M."/>
            <person name="Chan C."/>
        </authorList>
    </citation>
    <scope>NUCLEOTIDE SEQUENCE [LARGE SCALE GENOMIC DNA]</scope>
</reference>
<evidence type="ECO:0000313" key="8">
    <source>
        <dbReference type="EMBL" id="CAK0796476.1"/>
    </source>
</evidence>
<sequence length="249" mass="26600">MIQERDFVDRRKAGAPSGLKSMSFTNDDGVLAGYDLSDELITGLLSGIAISFPLSFIVLLVSTRNLVLSFYAVFCVGGIVVSVLGFCKSAMDWDLGIGEAVAGVIIIGYSVDYVVHLAVIYREAADHGHITRDARTTFAVQNMGSTIFAGALTTAGSGMIMFFCFLVFFHKMAILICATIMFSFLFSMGLFVALLYLVGPEGTCGDICCHRAKAMKAVAPVDDESNTQVVDVHTTPPLQPPAVAGDEAQ</sequence>
<dbReference type="PANTHER" id="PTHR45951">
    <property type="entry name" value="PROTEIN DISPATCHED-RELATED"/>
    <property type="match status" value="1"/>
</dbReference>
<evidence type="ECO:0000256" key="2">
    <source>
        <dbReference type="ARBA" id="ARBA00022692"/>
    </source>
</evidence>
<dbReference type="Pfam" id="PF03176">
    <property type="entry name" value="MMPL"/>
    <property type="match status" value="1"/>
</dbReference>
<keyword evidence="9" id="KW-1185">Reference proteome</keyword>
<protein>
    <recommendedName>
        <fullName evidence="7">Membrane transport protein MMPL domain-containing protein</fullName>
    </recommendedName>
</protein>
<comment type="subcellular location">
    <subcellularLocation>
        <location evidence="1">Membrane</location>
        <topology evidence="1">Multi-pass membrane protein</topology>
    </subcellularLocation>
</comment>
<dbReference type="EMBL" id="CAUYUJ010001558">
    <property type="protein sequence ID" value="CAK0796476.1"/>
    <property type="molecule type" value="Genomic_DNA"/>
</dbReference>
<feature type="transmembrane region" description="Helical" evidence="6">
    <location>
        <begin position="147"/>
        <end position="168"/>
    </location>
</feature>
<feature type="domain" description="Membrane transport protein MMPL" evidence="7">
    <location>
        <begin position="46"/>
        <end position="201"/>
    </location>
</feature>
<evidence type="ECO:0000313" key="9">
    <source>
        <dbReference type="Proteomes" id="UP001189429"/>
    </source>
</evidence>
<name>A0ABN9PTG3_9DINO</name>
<keyword evidence="5" id="KW-0325">Glycoprotein</keyword>
<organism evidence="8 9">
    <name type="scientific">Prorocentrum cordatum</name>
    <dbReference type="NCBI Taxonomy" id="2364126"/>
    <lineage>
        <taxon>Eukaryota</taxon>
        <taxon>Sar</taxon>
        <taxon>Alveolata</taxon>
        <taxon>Dinophyceae</taxon>
        <taxon>Prorocentrales</taxon>
        <taxon>Prorocentraceae</taxon>
        <taxon>Prorocentrum</taxon>
    </lineage>
</organism>
<keyword evidence="4 6" id="KW-0472">Membrane</keyword>
<feature type="transmembrane region" description="Helical" evidence="6">
    <location>
        <begin position="68"/>
        <end position="86"/>
    </location>
</feature>
<keyword evidence="3 6" id="KW-1133">Transmembrane helix</keyword>
<feature type="transmembrane region" description="Helical" evidence="6">
    <location>
        <begin position="40"/>
        <end position="61"/>
    </location>
</feature>
<accession>A0ABN9PTG3</accession>
<keyword evidence="2 6" id="KW-0812">Transmembrane</keyword>
<evidence type="ECO:0000259" key="7">
    <source>
        <dbReference type="Pfam" id="PF03176"/>
    </source>
</evidence>
<comment type="caution">
    <text evidence="8">The sequence shown here is derived from an EMBL/GenBank/DDBJ whole genome shotgun (WGS) entry which is preliminary data.</text>
</comment>
<dbReference type="InterPro" id="IPR004869">
    <property type="entry name" value="MMPL_dom"/>
</dbReference>
<evidence type="ECO:0000256" key="4">
    <source>
        <dbReference type="ARBA" id="ARBA00023136"/>
    </source>
</evidence>
<evidence type="ECO:0000256" key="1">
    <source>
        <dbReference type="ARBA" id="ARBA00004141"/>
    </source>
</evidence>
<evidence type="ECO:0000256" key="5">
    <source>
        <dbReference type="ARBA" id="ARBA00023180"/>
    </source>
</evidence>
<evidence type="ECO:0000256" key="3">
    <source>
        <dbReference type="ARBA" id="ARBA00022989"/>
    </source>
</evidence>
<dbReference type="SUPFAM" id="SSF82866">
    <property type="entry name" value="Multidrug efflux transporter AcrB transmembrane domain"/>
    <property type="match status" value="1"/>
</dbReference>
<gene>
    <name evidence="8" type="ORF">PCOR1329_LOCUS5853</name>
</gene>
<proteinExistence type="predicted"/>
<dbReference type="InterPro" id="IPR052081">
    <property type="entry name" value="Dispatched_Hh_regulator"/>
</dbReference>
<dbReference type="Gene3D" id="1.20.1640.10">
    <property type="entry name" value="Multidrug efflux transporter AcrB transmembrane domain"/>
    <property type="match status" value="1"/>
</dbReference>
<feature type="transmembrane region" description="Helical" evidence="6">
    <location>
        <begin position="175"/>
        <end position="199"/>
    </location>
</feature>